<proteinExistence type="predicted"/>
<name>A0A5B7IDY5_PORTR</name>
<reference evidence="1 2" key="1">
    <citation type="submission" date="2019-05" db="EMBL/GenBank/DDBJ databases">
        <title>Another draft genome of Portunus trituberculatus and its Hox gene families provides insights of decapod evolution.</title>
        <authorList>
            <person name="Jeong J.-H."/>
            <person name="Song I."/>
            <person name="Kim S."/>
            <person name="Choi T."/>
            <person name="Kim D."/>
            <person name="Ryu S."/>
            <person name="Kim W."/>
        </authorList>
    </citation>
    <scope>NUCLEOTIDE SEQUENCE [LARGE SCALE GENOMIC DNA]</scope>
    <source>
        <tissue evidence="1">Muscle</tissue>
    </source>
</reference>
<dbReference type="EMBL" id="VSRR010052013">
    <property type="protein sequence ID" value="MPC79757.1"/>
    <property type="molecule type" value="Genomic_DNA"/>
</dbReference>
<evidence type="ECO:0000313" key="2">
    <source>
        <dbReference type="Proteomes" id="UP000324222"/>
    </source>
</evidence>
<dbReference type="AlphaFoldDB" id="A0A5B7IDY5"/>
<keyword evidence="2" id="KW-1185">Reference proteome</keyword>
<sequence>MKLLLKSGIKKKASAALALRCRLIHKDDSERRRGDPLPKRTGELFLRLTGRTFTPTIPSVNQSCVALRVLQRYSLQK</sequence>
<protein>
    <submittedName>
        <fullName evidence="1">Uncharacterized protein</fullName>
    </submittedName>
</protein>
<comment type="caution">
    <text evidence="1">The sequence shown here is derived from an EMBL/GenBank/DDBJ whole genome shotgun (WGS) entry which is preliminary data.</text>
</comment>
<gene>
    <name evidence="1" type="ORF">E2C01_074301</name>
</gene>
<evidence type="ECO:0000313" key="1">
    <source>
        <dbReference type="EMBL" id="MPC79757.1"/>
    </source>
</evidence>
<dbReference type="Proteomes" id="UP000324222">
    <property type="component" value="Unassembled WGS sequence"/>
</dbReference>
<accession>A0A5B7IDY5</accession>
<organism evidence="1 2">
    <name type="scientific">Portunus trituberculatus</name>
    <name type="common">Swimming crab</name>
    <name type="synonym">Neptunus trituberculatus</name>
    <dbReference type="NCBI Taxonomy" id="210409"/>
    <lineage>
        <taxon>Eukaryota</taxon>
        <taxon>Metazoa</taxon>
        <taxon>Ecdysozoa</taxon>
        <taxon>Arthropoda</taxon>
        <taxon>Crustacea</taxon>
        <taxon>Multicrustacea</taxon>
        <taxon>Malacostraca</taxon>
        <taxon>Eumalacostraca</taxon>
        <taxon>Eucarida</taxon>
        <taxon>Decapoda</taxon>
        <taxon>Pleocyemata</taxon>
        <taxon>Brachyura</taxon>
        <taxon>Eubrachyura</taxon>
        <taxon>Portunoidea</taxon>
        <taxon>Portunidae</taxon>
        <taxon>Portuninae</taxon>
        <taxon>Portunus</taxon>
    </lineage>
</organism>